<proteinExistence type="predicted"/>
<organism evidence="2 3">
    <name type="scientific">Heterodermia speciosa</name>
    <dbReference type="NCBI Taxonomy" id="116794"/>
    <lineage>
        <taxon>Eukaryota</taxon>
        <taxon>Fungi</taxon>
        <taxon>Dikarya</taxon>
        <taxon>Ascomycota</taxon>
        <taxon>Pezizomycotina</taxon>
        <taxon>Lecanoromycetes</taxon>
        <taxon>OSLEUM clade</taxon>
        <taxon>Lecanoromycetidae</taxon>
        <taxon>Caliciales</taxon>
        <taxon>Physciaceae</taxon>
        <taxon>Heterodermia</taxon>
    </lineage>
</organism>
<evidence type="ECO:0000313" key="2">
    <source>
        <dbReference type="EMBL" id="CAF9914692.1"/>
    </source>
</evidence>
<dbReference type="Proteomes" id="UP000664521">
    <property type="component" value="Unassembled WGS sequence"/>
</dbReference>
<keyword evidence="3" id="KW-1185">Reference proteome</keyword>
<protein>
    <submittedName>
        <fullName evidence="2">Uncharacterized protein</fullName>
    </submittedName>
</protein>
<accession>A0A8H3I4H6</accession>
<feature type="region of interest" description="Disordered" evidence="1">
    <location>
        <begin position="621"/>
        <end position="646"/>
    </location>
</feature>
<dbReference type="AlphaFoldDB" id="A0A8H3I4H6"/>
<dbReference type="EMBL" id="CAJPDS010000014">
    <property type="protein sequence ID" value="CAF9914692.1"/>
    <property type="molecule type" value="Genomic_DNA"/>
</dbReference>
<evidence type="ECO:0000256" key="1">
    <source>
        <dbReference type="SAM" id="MobiDB-lite"/>
    </source>
</evidence>
<name>A0A8H3I4H6_9LECA</name>
<feature type="compositionally biased region" description="Low complexity" evidence="1">
    <location>
        <begin position="621"/>
        <end position="631"/>
    </location>
</feature>
<comment type="caution">
    <text evidence="2">The sequence shown here is derived from an EMBL/GenBank/DDBJ whole genome shotgun (WGS) entry which is preliminary data.</text>
</comment>
<evidence type="ECO:0000313" key="3">
    <source>
        <dbReference type="Proteomes" id="UP000664521"/>
    </source>
</evidence>
<gene>
    <name evidence="2" type="ORF">HETSPECPRED_002050</name>
</gene>
<reference evidence="2" key="1">
    <citation type="submission" date="2021-03" db="EMBL/GenBank/DDBJ databases">
        <authorList>
            <person name="Tagirdzhanova G."/>
        </authorList>
    </citation>
    <scope>NUCLEOTIDE SEQUENCE</scope>
</reference>
<dbReference type="OrthoDB" id="539213at2759"/>
<sequence length="809" mass="91839">MSTPAGFPPLLYDYWHATDTEIIYAILDGRFEGVSVSSLLKAFLDMQLENIEGQDERESPMSLKSVVTSKIIAELKSSDDLPAMTRHIARNLDSVTYRQLLSDARLPYRILRTFLRIPNSDVPGWTLMPGRSIISLEEVILANDDIVLQSKSSDRDHAYLVTLKDLSDIFALPEGSGYVSFNRKYPPTGGLELFDLYRMDKVSLLSNDTVFIEVFNVRTAHILRGLEWTNVCVTGEIVLDALTRGLSRGATPIRLCLFGLNANEANQKLEEIYNVWLTNLPISNRENRVIKTTKSIRLFADPFQFCVEIELQLFDDITDVLLQWEFDPYALCYNGDHVYMLPRCARAIETGYTTFTTRLCWGENLTHCQTRVPSLINLARRGFGLRILPSYMRCLVEGIPETENDTSTETGPTEKTRPSIPQPCLRNGLLHKRSELGVNPAMLQRESGSKTLKRYSLLGRRRLPTVMRGFLGLGAYVNEATCQMLALQSFSWLLELDEAWDSCLSTPELCDLYRHRISKPILSYQYLAFPHDQVWDYEEIVAEVDDLNQSLFGDLQIDICRRLQIPLQRFGWTNYLTRRIRRNHHGPTLKSVQDKQITIPLMMPSDLETYIAGYLDTDGAASSRSSPNNSPVINVHDPAKHDPTSAQLPSLIPTEHERGNLKYWVISNESMWAGQDKKHDAISEVLWCLVTWYMSNCDIAPKPSPDTDIPMCLLYTICYLRRKIGTLPGVSSVSDHDRRRQGLPTVKESLLFRTFVAGTLLPNLHPPGKPASYDEWIQGASGIYEPFSQLSDHDYDSALEEGFPDWTVG</sequence>